<protein>
    <submittedName>
        <fullName evidence="1">Uncharacterized protein</fullName>
    </submittedName>
</protein>
<proteinExistence type="predicted"/>
<dbReference type="Proteomes" id="UP001237642">
    <property type="component" value="Unassembled WGS sequence"/>
</dbReference>
<accession>A0AAD8HJX9</accession>
<dbReference type="AlphaFoldDB" id="A0AAD8HJX9"/>
<gene>
    <name evidence="1" type="ORF">POM88_034782</name>
</gene>
<keyword evidence="2" id="KW-1185">Reference proteome</keyword>
<reference evidence="1" key="2">
    <citation type="submission" date="2023-05" db="EMBL/GenBank/DDBJ databases">
        <authorList>
            <person name="Schelkunov M.I."/>
        </authorList>
    </citation>
    <scope>NUCLEOTIDE SEQUENCE</scope>
    <source>
        <strain evidence="1">Hsosn_3</strain>
        <tissue evidence="1">Leaf</tissue>
    </source>
</reference>
<name>A0AAD8HJX9_9APIA</name>
<dbReference type="EMBL" id="JAUIZM010000008">
    <property type="protein sequence ID" value="KAK1368690.1"/>
    <property type="molecule type" value="Genomic_DNA"/>
</dbReference>
<organism evidence="1 2">
    <name type="scientific">Heracleum sosnowskyi</name>
    <dbReference type="NCBI Taxonomy" id="360622"/>
    <lineage>
        <taxon>Eukaryota</taxon>
        <taxon>Viridiplantae</taxon>
        <taxon>Streptophyta</taxon>
        <taxon>Embryophyta</taxon>
        <taxon>Tracheophyta</taxon>
        <taxon>Spermatophyta</taxon>
        <taxon>Magnoliopsida</taxon>
        <taxon>eudicotyledons</taxon>
        <taxon>Gunneridae</taxon>
        <taxon>Pentapetalae</taxon>
        <taxon>asterids</taxon>
        <taxon>campanulids</taxon>
        <taxon>Apiales</taxon>
        <taxon>Apiaceae</taxon>
        <taxon>Apioideae</taxon>
        <taxon>apioid superclade</taxon>
        <taxon>Tordylieae</taxon>
        <taxon>Tordyliinae</taxon>
        <taxon>Heracleum</taxon>
    </lineage>
</organism>
<evidence type="ECO:0000313" key="2">
    <source>
        <dbReference type="Proteomes" id="UP001237642"/>
    </source>
</evidence>
<reference evidence="1" key="1">
    <citation type="submission" date="2023-02" db="EMBL/GenBank/DDBJ databases">
        <title>Genome of toxic invasive species Heracleum sosnowskyi carries increased number of genes despite the absence of recent whole-genome duplications.</title>
        <authorList>
            <person name="Schelkunov M."/>
            <person name="Shtratnikova V."/>
            <person name="Makarenko M."/>
            <person name="Klepikova A."/>
            <person name="Omelchenko D."/>
            <person name="Novikova G."/>
            <person name="Obukhova E."/>
            <person name="Bogdanov V."/>
            <person name="Penin A."/>
            <person name="Logacheva M."/>
        </authorList>
    </citation>
    <scope>NUCLEOTIDE SEQUENCE</scope>
    <source>
        <strain evidence="1">Hsosn_3</strain>
        <tissue evidence="1">Leaf</tissue>
    </source>
</reference>
<evidence type="ECO:0000313" key="1">
    <source>
        <dbReference type="EMBL" id="KAK1368690.1"/>
    </source>
</evidence>
<sequence>MLPTPWTATILFKTPFVADYELDFSVVPLIDYTSVGLSTISQSLNGASILYIKKTTTEDDLLLNVASGSTTFNKIEVTVSSDPLNLRFYIASNGYLVTEVIQFTRKFGQWQENGETEGPAEDELYDYDVLMDV</sequence>
<comment type="caution">
    <text evidence="1">The sequence shown here is derived from an EMBL/GenBank/DDBJ whole genome shotgun (WGS) entry which is preliminary data.</text>
</comment>